<protein>
    <submittedName>
        <fullName evidence="15">Steroid 5-alpha-reductase DET2</fullName>
    </submittedName>
</protein>
<dbReference type="Pfam" id="PF02544">
    <property type="entry name" value="Steroid_dh"/>
    <property type="match status" value="1"/>
</dbReference>
<evidence type="ECO:0000259" key="14">
    <source>
        <dbReference type="Pfam" id="PF02544"/>
    </source>
</evidence>
<evidence type="ECO:0000256" key="4">
    <source>
        <dbReference type="ARBA" id="ARBA00022692"/>
    </source>
</evidence>
<evidence type="ECO:0000256" key="13">
    <source>
        <dbReference type="SAM" id="Phobius"/>
    </source>
</evidence>
<evidence type="ECO:0000256" key="2">
    <source>
        <dbReference type="ARBA" id="ARBA00004524"/>
    </source>
</evidence>
<organism evidence="15 16">
    <name type="scientific">Haematococcus lacustris</name>
    <name type="common">Green alga</name>
    <name type="synonym">Haematococcus pluvialis</name>
    <dbReference type="NCBI Taxonomy" id="44745"/>
    <lineage>
        <taxon>Eukaryota</taxon>
        <taxon>Viridiplantae</taxon>
        <taxon>Chlorophyta</taxon>
        <taxon>core chlorophytes</taxon>
        <taxon>Chlorophyceae</taxon>
        <taxon>CS clade</taxon>
        <taxon>Chlamydomonadales</taxon>
        <taxon>Haematococcaceae</taxon>
        <taxon>Haematococcus</taxon>
    </lineage>
</organism>
<keyword evidence="4 13" id="KW-0812">Transmembrane</keyword>
<dbReference type="GO" id="GO:0003865">
    <property type="term" value="F:3-oxo-5-alpha-steroid 4-dehydrogenase activity"/>
    <property type="evidence" value="ECO:0007669"/>
    <property type="project" value="TreeGrafter"/>
</dbReference>
<sequence>MELAKLIPSSAEELHHQLALLMVVSGAATFLTLMFGPTAPYGRYTRGGWGPLINSNIAWMGFFLAYHLAPNSKISPLAAVGIAIQIVGWFNVMQADRILTSLRKPGETGYKIPQGGPFRLVSAGNYASEILEWCGYALAARALPAAAFAFFAFCNLAPRAWRHHKWYLSKFEDYPKARRAVIPFVW</sequence>
<dbReference type="PROSITE" id="PS50244">
    <property type="entry name" value="S5A_REDUCTASE"/>
    <property type="match status" value="1"/>
</dbReference>
<keyword evidence="11" id="KW-0443">Lipid metabolism</keyword>
<evidence type="ECO:0000256" key="7">
    <source>
        <dbReference type="ARBA" id="ARBA00022848"/>
    </source>
</evidence>
<dbReference type="InterPro" id="IPR001104">
    <property type="entry name" value="3-oxo-5_a-steroid_4-DH_C"/>
</dbReference>
<evidence type="ECO:0000256" key="12">
    <source>
        <dbReference type="ARBA" id="ARBA00023136"/>
    </source>
</evidence>
<keyword evidence="9 13" id="KW-1133">Transmembrane helix</keyword>
<dbReference type="PANTHER" id="PTHR10556:SF57">
    <property type="entry name" value="3-OXO-5-ALPHA-STEROID 4-DEHYDROGENASE 1"/>
    <property type="match status" value="1"/>
</dbReference>
<evidence type="ECO:0000256" key="10">
    <source>
        <dbReference type="ARBA" id="ARBA00023002"/>
    </source>
</evidence>
<keyword evidence="12 13" id="KW-0472">Membrane</keyword>
<feature type="transmembrane region" description="Helical" evidence="13">
    <location>
        <begin position="74"/>
        <end position="93"/>
    </location>
</feature>
<keyword evidence="8" id="KW-0521">NADP</keyword>
<dbReference type="InterPro" id="IPR039357">
    <property type="entry name" value="SRD5A/TECR"/>
</dbReference>
<evidence type="ECO:0000256" key="3">
    <source>
        <dbReference type="ARBA" id="ARBA00007742"/>
    </source>
</evidence>
<keyword evidence="5" id="KW-0221">Differentiation</keyword>
<evidence type="ECO:0000256" key="5">
    <source>
        <dbReference type="ARBA" id="ARBA00022782"/>
    </source>
</evidence>
<evidence type="ECO:0000313" key="16">
    <source>
        <dbReference type="Proteomes" id="UP000485058"/>
    </source>
</evidence>
<evidence type="ECO:0000256" key="8">
    <source>
        <dbReference type="ARBA" id="ARBA00022857"/>
    </source>
</evidence>
<feature type="transmembrane region" description="Helical" evidence="13">
    <location>
        <begin position="48"/>
        <end position="68"/>
    </location>
</feature>
<keyword evidence="6" id="KW-0256">Endoplasmic reticulum</keyword>
<comment type="similarity">
    <text evidence="3">Belongs to the steroid 5-alpha reductase family.</text>
</comment>
<dbReference type="AlphaFoldDB" id="A0A699YM66"/>
<feature type="domain" description="3-oxo-5-alpha-steroid 4-dehydrogenase C-terminal" evidence="14">
    <location>
        <begin position="70"/>
        <end position="186"/>
    </location>
</feature>
<comment type="caution">
    <text evidence="15">The sequence shown here is derived from an EMBL/GenBank/DDBJ whole genome shotgun (WGS) entry which is preliminary data.</text>
</comment>
<dbReference type="GO" id="GO:0005789">
    <property type="term" value="C:endoplasmic reticulum membrane"/>
    <property type="evidence" value="ECO:0007669"/>
    <property type="project" value="UniProtKB-SubCell"/>
</dbReference>
<evidence type="ECO:0000256" key="6">
    <source>
        <dbReference type="ARBA" id="ARBA00022824"/>
    </source>
</evidence>
<dbReference type="GO" id="GO:0006694">
    <property type="term" value="P:steroid biosynthetic process"/>
    <property type="evidence" value="ECO:0007669"/>
    <property type="project" value="TreeGrafter"/>
</dbReference>
<comment type="subcellular location">
    <subcellularLocation>
        <location evidence="1">Endoplasmic reticulum membrane</location>
        <topology evidence="1">Multi-pass membrane protein</topology>
    </subcellularLocation>
    <subcellularLocation>
        <location evidence="2">Microsome membrane</location>
    </subcellularLocation>
</comment>
<evidence type="ECO:0000256" key="1">
    <source>
        <dbReference type="ARBA" id="ARBA00004477"/>
    </source>
</evidence>
<evidence type="ECO:0000313" key="15">
    <source>
        <dbReference type="EMBL" id="GFH11203.1"/>
    </source>
</evidence>
<keyword evidence="7" id="KW-0492">Microsome</keyword>
<reference evidence="15 16" key="1">
    <citation type="submission" date="2020-02" db="EMBL/GenBank/DDBJ databases">
        <title>Draft genome sequence of Haematococcus lacustris strain NIES-144.</title>
        <authorList>
            <person name="Morimoto D."/>
            <person name="Nakagawa S."/>
            <person name="Yoshida T."/>
            <person name="Sawayama S."/>
        </authorList>
    </citation>
    <scope>NUCLEOTIDE SEQUENCE [LARGE SCALE GENOMIC DNA]</scope>
    <source>
        <strain evidence="15 16">NIES-144</strain>
    </source>
</reference>
<name>A0A699YM66_HAELA</name>
<accession>A0A699YM66</accession>
<proteinExistence type="inferred from homology"/>
<dbReference type="PANTHER" id="PTHR10556">
    <property type="entry name" value="3-OXO-5-ALPHA-STEROID 4-DEHYDROGENASE"/>
    <property type="match status" value="1"/>
</dbReference>
<dbReference type="GO" id="GO:0030154">
    <property type="term" value="P:cell differentiation"/>
    <property type="evidence" value="ECO:0007669"/>
    <property type="project" value="UniProtKB-KW"/>
</dbReference>
<keyword evidence="10" id="KW-0560">Oxidoreductase</keyword>
<keyword evidence="16" id="KW-1185">Reference proteome</keyword>
<evidence type="ECO:0000256" key="11">
    <source>
        <dbReference type="ARBA" id="ARBA00023098"/>
    </source>
</evidence>
<evidence type="ECO:0000256" key="9">
    <source>
        <dbReference type="ARBA" id="ARBA00022989"/>
    </source>
</evidence>
<feature type="transmembrane region" description="Helical" evidence="13">
    <location>
        <begin position="18"/>
        <end position="36"/>
    </location>
</feature>
<dbReference type="EMBL" id="BLLF01000383">
    <property type="protein sequence ID" value="GFH11203.1"/>
    <property type="molecule type" value="Genomic_DNA"/>
</dbReference>
<dbReference type="Proteomes" id="UP000485058">
    <property type="component" value="Unassembled WGS sequence"/>
</dbReference>
<dbReference type="Gene3D" id="1.20.120.1630">
    <property type="match status" value="1"/>
</dbReference>
<gene>
    <name evidence="15" type="ORF">HaLaN_06670</name>
</gene>